<evidence type="ECO:0000256" key="1">
    <source>
        <dbReference type="SAM" id="MobiDB-lite"/>
    </source>
</evidence>
<feature type="region of interest" description="Disordered" evidence="1">
    <location>
        <begin position="205"/>
        <end position="296"/>
    </location>
</feature>
<gene>
    <name evidence="2" type="ORF">NQ491_08985</name>
</gene>
<dbReference type="EMBL" id="CP102294">
    <property type="protein sequence ID" value="UWN56780.1"/>
    <property type="molecule type" value="Genomic_DNA"/>
</dbReference>
<reference evidence="2" key="1">
    <citation type="journal article" date="2022" name="Cell">
        <title>Design, construction, and in vivo augmentation of a complex gut microbiome.</title>
        <authorList>
            <person name="Cheng A.G."/>
            <person name="Ho P.Y."/>
            <person name="Aranda-Diaz A."/>
            <person name="Jain S."/>
            <person name="Yu F.B."/>
            <person name="Meng X."/>
            <person name="Wang M."/>
            <person name="Iakiviak M."/>
            <person name="Nagashima K."/>
            <person name="Zhao A."/>
            <person name="Murugkar P."/>
            <person name="Patil A."/>
            <person name="Atabakhsh K."/>
            <person name="Weakley A."/>
            <person name="Yan J."/>
            <person name="Brumbaugh A.R."/>
            <person name="Higginbottom S."/>
            <person name="Dimas A."/>
            <person name="Shiver A.L."/>
            <person name="Deutschbauer A."/>
            <person name="Neff N."/>
            <person name="Sonnenburg J.L."/>
            <person name="Huang K.C."/>
            <person name="Fischbach M.A."/>
        </authorList>
    </citation>
    <scope>NUCLEOTIDE SEQUENCE</scope>
    <source>
        <strain evidence="2">AP11</strain>
    </source>
</reference>
<protein>
    <submittedName>
        <fullName evidence="2">Uncharacterized protein</fullName>
    </submittedName>
</protein>
<dbReference type="Proteomes" id="UP001059295">
    <property type="component" value="Chromosome"/>
</dbReference>
<dbReference type="GeneID" id="82891865"/>
<sequence>MLDHVGYPIVQRVGQLLTDAERFRLDPVTLHSFLPPLRIHAVVVLYMATYLAVRQLWSYILGSETDIGILFVQLVVYFLKIRDSLDFEPIRVVRRIFQDSQTGYISGIVHAGIRPEEKFHRRIETVEKQSFQIRLASQIVQHLDGPVRQDILQIAPIDIVFHPFYEHERFAGGKELQRERRQEKHKSFFLHGDRFLVFRNRSATGRAASERKAAGPFAERRKTNDPGPADLVFVSETAPHPTVRSRKSNEYPNPITAEAAPFPDARSGSARRKIPRPAFSGSGKRAGTGPRQNRPTDFFACACNLKAGS</sequence>
<evidence type="ECO:0000313" key="2">
    <source>
        <dbReference type="EMBL" id="UWN56780.1"/>
    </source>
</evidence>
<dbReference type="RefSeq" id="WP_198283040.1">
    <property type="nucleotide sequence ID" value="NZ_CAPH01000023.1"/>
</dbReference>
<keyword evidence="3" id="KW-1185">Reference proteome</keyword>
<feature type="compositionally biased region" description="Basic and acidic residues" evidence="1">
    <location>
        <begin position="208"/>
        <end position="224"/>
    </location>
</feature>
<evidence type="ECO:0000313" key="3">
    <source>
        <dbReference type="Proteomes" id="UP001059295"/>
    </source>
</evidence>
<name>A0ABY5UXS5_9BACT</name>
<proteinExistence type="predicted"/>
<organism evidence="2 3">
    <name type="scientific">Alistipes ihumii AP11</name>
    <dbReference type="NCBI Taxonomy" id="1211813"/>
    <lineage>
        <taxon>Bacteria</taxon>
        <taxon>Pseudomonadati</taxon>
        <taxon>Bacteroidota</taxon>
        <taxon>Bacteroidia</taxon>
        <taxon>Bacteroidales</taxon>
        <taxon>Rikenellaceae</taxon>
        <taxon>Alistipes</taxon>
    </lineage>
</organism>
<accession>A0ABY5UXS5</accession>